<keyword evidence="2" id="KW-1185">Reference proteome</keyword>
<dbReference type="Proteomes" id="UP000282674">
    <property type="component" value="Unassembled WGS sequence"/>
</dbReference>
<dbReference type="EMBL" id="RFFG01000041">
    <property type="protein sequence ID" value="RMI41616.1"/>
    <property type="molecule type" value="Genomic_DNA"/>
</dbReference>
<evidence type="ECO:0000313" key="2">
    <source>
        <dbReference type="Proteomes" id="UP000282674"/>
    </source>
</evidence>
<comment type="caution">
    <text evidence="1">The sequence shown here is derived from an EMBL/GenBank/DDBJ whole genome shotgun (WGS) entry which is preliminary data.</text>
</comment>
<protein>
    <submittedName>
        <fullName evidence="1">Uncharacterized protein</fullName>
    </submittedName>
</protein>
<reference evidence="1 2" key="1">
    <citation type="submission" date="2018-10" db="EMBL/GenBank/DDBJ databases">
        <title>Isolation from soil.</title>
        <authorList>
            <person name="Hu J."/>
        </authorList>
    </citation>
    <scope>NUCLEOTIDE SEQUENCE [LARGE SCALE GENOMIC DNA]</scope>
    <source>
        <strain evidence="1 2">NEAU-Ht49</strain>
    </source>
</reference>
<evidence type="ECO:0000313" key="1">
    <source>
        <dbReference type="EMBL" id="RMI41616.1"/>
    </source>
</evidence>
<organism evidence="1 2">
    <name type="scientific">Actinomadura harenae</name>
    <dbReference type="NCBI Taxonomy" id="2483351"/>
    <lineage>
        <taxon>Bacteria</taxon>
        <taxon>Bacillati</taxon>
        <taxon>Actinomycetota</taxon>
        <taxon>Actinomycetes</taxon>
        <taxon>Streptosporangiales</taxon>
        <taxon>Thermomonosporaceae</taxon>
        <taxon>Actinomadura</taxon>
    </lineage>
</organism>
<gene>
    <name evidence="1" type="ORF">EBO15_22735</name>
</gene>
<name>A0A3M2LWW4_9ACTN</name>
<accession>A0A3M2LWW4</accession>
<sequence length="82" mass="8871">MTGTPKIRLQVVADADGRILAAANLANVRGGDAPTRVFFRPLDGQTVHEVDAPAELLQGKPDAIRDYRIDTTSSTLVRRADQ</sequence>
<dbReference type="AlphaFoldDB" id="A0A3M2LWW4"/>
<dbReference type="RefSeq" id="WP_122196450.1">
    <property type="nucleotide sequence ID" value="NZ_JBHSKC010000038.1"/>
</dbReference>
<proteinExistence type="predicted"/>